<keyword evidence="2 5" id="KW-0547">Nucleotide-binding</keyword>
<dbReference type="GO" id="GO:0000045">
    <property type="term" value="P:autophagosome assembly"/>
    <property type="evidence" value="ECO:0007669"/>
    <property type="project" value="TreeGrafter"/>
</dbReference>
<dbReference type="InterPro" id="IPR017441">
    <property type="entry name" value="Protein_kinase_ATP_BS"/>
</dbReference>
<dbReference type="GO" id="GO:0004674">
    <property type="term" value="F:protein serine/threonine kinase activity"/>
    <property type="evidence" value="ECO:0007669"/>
    <property type="project" value="InterPro"/>
</dbReference>
<dbReference type="GO" id="GO:0000422">
    <property type="term" value="P:autophagy of mitochondrion"/>
    <property type="evidence" value="ECO:0007669"/>
    <property type="project" value="TreeGrafter"/>
</dbReference>
<feature type="binding site" evidence="5">
    <location>
        <position position="40"/>
    </location>
    <ligand>
        <name>ATP</name>
        <dbReference type="ChEBI" id="CHEBI:30616"/>
    </ligand>
</feature>
<dbReference type="PROSITE" id="PS50011">
    <property type="entry name" value="PROTEIN_KINASE_DOM"/>
    <property type="match status" value="1"/>
</dbReference>
<proteinExistence type="predicted"/>
<dbReference type="Proteomes" id="UP000887540">
    <property type="component" value="Unplaced"/>
</dbReference>
<dbReference type="PROSITE" id="PS00107">
    <property type="entry name" value="PROTEIN_KINASE_ATP"/>
    <property type="match status" value="1"/>
</dbReference>
<evidence type="ECO:0000259" key="6">
    <source>
        <dbReference type="PROSITE" id="PS50011"/>
    </source>
</evidence>
<dbReference type="Gene3D" id="1.10.510.10">
    <property type="entry name" value="Transferase(Phosphotransferase) domain 1"/>
    <property type="match status" value="1"/>
</dbReference>
<dbReference type="GO" id="GO:0005524">
    <property type="term" value="F:ATP binding"/>
    <property type="evidence" value="ECO:0007669"/>
    <property type="project" value="UniProtKB-UniRule"/>
</dbReference>
<dbReference type="GO" id="GO:0010506">
    <property type="term" value="P:regulation of autophagy"/>
    <property type="evidence" value="ECO:0007669"/>
    <property type="project" value="InterPro"/>
</dbReference>
<dbReference type="Gene3D" id="3.30.200.20">
    <property type="entry name" value="Phosphorylase Kinase, domain 1"/>
    <property type="match status" value="1"/>
</dbReference>
<accession>A0A914DHP4</accession>
<evidence type="ECO:0000256" key="1">
    <source>
        <dbReference type="ARBA" id="ARBA00022679"/>
    </source>
</evidence>
<organism evidence="7 8">
    <name type="scientific">Acrobeloides nanus</name>
    <dbReference type="NCBI Taxonomy" id="290746"/>
    <lineage>
        <taxon>Eukaryota</taxon>
        <taxon>Metazoa</taxon>
        <taxon>Ecdysozoa</taxon>
        <taxon>Nematoda</taxon>
        <taxon>Chromadorea</taxon>
        <taxon>Rhabditida</taxon>
        <taxon>Tylenchina</taxon>
        <taxon>Cephalobomorpha</taxon>
        <taxon>Cephaloboidea</taxon>
        <taxon>Cephalobidae</taxon>
        <taxon>Acrobeloides</taxon>
    </lineage>
</organism>
<evidence type="ECO:0000256" key="2">
    <source>
        <dbReference type="ARBA" id="ARBA00022741"/>
    </source>
</evidence>
<keyword evidence="1" id="KW-0808">Transferase</keyword>
<dbReference type="SUPFAM" id="SSF56112">
    <property type="entry name" value="Protein kinase-like (PK-like)"/>
    <property type="match status" value="1"/>
</dbReference>
<sequence length="145" mass="16235">MKQVINSYEYDSEDVLGDGNFGKVYKGRHKRMRENVVAIKVVSKKSTSKHSDELGIWKNILLHNQKGPSNSKILDLVAKIADFGVARYLESVNPASTVAGTWTYMAPEVITCQPYDKKADCWSFGVILYEAYVGKVPNEVDSKKS</sequence>
<evidence type="ECO:0000256" key="3">
    <source>
        <dbReference type="ARBA" id="ARBA00022777"/>
    </source>
</evidence>
<keyword evidence="7" id="KW-1185">Reference proteome</keyword>
<dbReference type="GO" id="GO:0061709">
    <property type="term" value="P:reticulophagy"/>
    <property type="evidence" value="ECO:0007669"/>
    <property type="project" value="TreeGrafter"/>
</dbReference>
<dbReference type="GO" id="GO:0034727">
    <property type="term" value="P:piecemeal microautophagy of the nucleus"/>
    <property type="evidence" value="ECO:0007669"/>
    <property type="project" value="TreeGrafter"/>
</dbReference>
<name>A0A914DHP4_9BILA</name>
<dbReference type="InterPro" id="IPR045269">
    <property type="entry name" value="Atg1-like"/>
</dbReference>
<dbReference type="SMART" id="SM00220">
    <property type="entry name" value="S_TKc"/>
    <property type="match status" value="1"/>
</dbReference>
<keyword evidence="4 5" id="KW-0067">ATP-binding</keyword>
<feature type="domain" description="Protein kinase" evidence="6">
    <location>
        <begin position="1"/>
        <end position="145"/>
    </location>
</feature>
<protein>
    <submittedName>
        <fullName evidence="8">Protein kinase domain-containing protein</fullName>
    </submittedName>
</protein>
<evidence type="ECO:0000313" key="7">
    <source>
        <dbReference type="Proteomes" id="UP000887540"/>
    </source>
</evidence>
<dbReference type="WBParaSite" id="ACRNAN_scaffold2769.g9472.t1">
    <property type="protein sequence ID" value="ACRNAN_scaffold2769.g9472.t1"/>
    <property type="gene ID" value="ACRNAN_scaffold2769.g9472"/>
</dbReference>
<dbReference type="PANTHER" id="PTHR24348">
    <property type="entry name" value="SERINE/THREONINE-PROTEIN KINASE UNC-51-RELATED"/>
    <property type="match status" value="1"/>
</dbReference>
<dbReference type="GO" id="GO:0005776">
    <property type="term" value="C:autophagosome"/>
    <property type="evidence" value="ECO:0007669"/>
    <property type="project" value="TreeGrafter"/>
</dbReference>
<evidence type="ECO:0000256" key="4">
    <source>
        <dbReference type="ARBA" id="ARBA00022840"/>
    </source>
</evidence>
<dbReference type="GO" id="GO:0042594">
    <property type="term" value="P:response to starvation"/>
    <property type="evidence" value="ECO:0007669"/>
    <property type="project" value="TreeGrafter"/>
</dbReference>
<reference evidence="8" key="1">
    <citation type="submission" date="2022-11" db="UniProtKB">
        <authorList>
            <consortium name="WormBaseParasite"/>
        </authorList>
    </citation>
    <scope>IDENTIFICATION</scope>
</reference>
<dbReference type="AlphaFoldDB" id="A0A914DHP4"/>
<dbReference type="PANTHER" id="PTHR24348:SF22">
    <property type="entry name" value="NON-SPECIFIC SERINE_THREONINE PROTEIN KINASE"/>
    <property type="match status" value="1"/>
</dbReference>
<dbReference type="InterPro" id="IPR000719">
    <property type="entry name" value="Prot_kinase_dom"/>
</dbReference>
<evidence type="ECO:0000256" key="5">
    <source>
        <dbReference type="PROSITE-ProRule" id="PRU10141"/>
    </source>
</evidence>
<dbReference type="GO" id="GO:0034045">
    <property type="term" value="C:phagophore assembly site membrane"/>
    <property type="evidence" value="ECO:0007669"/>
    <property type="project" value="TreeGrafter"/>
</dbReference>
<keyword evidence="3" id="KW-0418">Kinase</keyword>
<evidence type="ECO:0000313" key="8">
    <source>
        <dbReference type="WBParaSite" id="ACRNAN_scaffold2769.g9472.t1"/>
    </source>
</evidence>
<dbReference type="GO" id="GO:0005829">
    <property type="term" value="C:cytosol"/>
    <property type="evidence" value="ECO:0007669"/>
    <property type="project" value="TreeGrafter"/>
</dbReference>
<dbReference type="Pfam" id="PF00069">
    <property type="entry name" value="Pkinase"/>
    <property type="match status" value="1"/>
</dbReference>
<dbReference type="InterPro" id="IPR011009">
    <property type="entry name" value="Kinase-like_dom_sf"/>
</dbReference>